<keyword evidence="2" id="KW-0732">Signal</keyword>
<keyword evidence="1" id="KW-0812">Transmembrane</keyword>
<gene>
    <name evidence="3" type="ORF">TM35_000621060</name>
</gene>
<feature type="signal peptide" evidence="2">
    <location>
        <begin position="1"/>
        <end position="23"/>
    </location>
</feature>
<accession>A0A1X0NFX8</accession>
<keyword evidence="1" id="KW-1133">Transmembrane helix</keyword>
<organism evidence="3 4">
    <name type="scientific">Trypanosoma theileri</name>
    <dbReference type="NCBI Taxonomy" id="67003"/>
    <lineage>
        <taxon>Eukaryota</taxon>
        <taxon>Discoba</taxon>
        <taxon>Euglenozoa</taxon>
        <taxon>Kinetoplastea</taxon>
        <taxon>Metakinetoplastina</taxon>
        <taxon>Trypanosomatida</taxon>
        <taxon>Trypanosomatidae</taxon>
        <taxon>Trypanosoma</taxon>
    </lineage>
</organism>
<dbReference type="RefSeq" id="XP_028877698.1">
    <property type="nucleotide sequence ID" value="XM_029030992.1"/>
</dbReference>
<feature type="transmembrane region" description="Helical" evidence="1">
    <location>
        <begin position="117"/>
        <end position="136"/>
    </location>
</feature>
<feature type="chain" id="PRO_5013207725" description="Mucin-associated surface protein (MASP)" evidence="2">
    <location>
        <begin position="24"/>
        <end position="137"/>
    </location>
</feature>
<evidence type="ECO:0000256" key="2">
    <source>
        <dbReference type="SAM" id="SignalP"/>
    </source>
</evidence>
<evidence type="ECO:0000256" key="1">
    <source>
        <dbReference type="SAM" id="Phobius"/>
    </source>
</evidence>
<evidence type="ECO:0008006" key="5">
    <source>
        <dbReference type="Google" id="ProtNLM"/>
    </source>
</evidence>
<dbReference type="VEuPathDB" id="TriTrypDB:TM35_000621060"/>
<reference evidence="3 4" key="1">
    <citation type="submission" date="2017-03" db="EMBL/GenBank/DDBJ databases">
        <title>An alternative strategy for trypanosome survival in the mammalian bloodstream revealed through genome and transcriptome analysis of the ubiquitous bovine parasite Trypanosoma (Megatrypanum) theileri.</title>
        <authorList>
            <person name="Kelly S."/>
            <person name="Ivens A."/>
            <person name="Mott A."/>
            <person name="O'Neill E."/>
            <person name="Emms D."/>
            <person name="Macleod O."/>
            <person name="Voorheis P."/>
            <person name="Matthews J."/>
            <person name="Matthews K."/>
            <person name="Carrington M."/>
        </authorList>
    </citation>
    <scope>NUCLEOTIDE SEQUENCE [LARGE SCALE GENOMIC DNA]</scope>
    <source>
        <strain evidence="3">Edinburgh</strain>
    </source>
</reference>
<evidence type="ECO:0000313" key="3">
    <source>
        <dbReference type="EMBL" id="ORC83632.1"/>
    </source>
</evidence>
<dbReference type="AlphaFoldDB" id="A0A1X0NFX8"/>
<protein>
    <recommendedName>
        <fullName evidence="5">Mucin-associated surface protein (MASP)</fullName>
    </recommendedName>
</protein>
<proteinExistence type="predicted"/>
<dbReference type="GeneID" id="39990772"/>
<keyword evidence="4" id="KW-1185">Reference proteome</keyword>
<name>A0A1X0NFX8_9TRYP</name>
<sequence>MMLSRRFFYLLALLLSVAIVCVAADVTSIVDRATAEVGAQVDASRAAVAKAVADAQASALAAARSAADSAGNLTAADVARIAADNEKVLRGAGIAISGENGGAAAAKTEGKNAASVISVWLSASLLIVVTLANVLVC</sequence>
<comment type="caution">
    <text evidence="3">The sequence shown here is derived from an EMBL/GenBank/DDBJ whole genome shotgun (WGS) entry which is preliminary data.</text>
</comment>
<dbReference type="Proteomes" id="UP000192257">
    <property type="component" value="Unassembled WGS sequence"/>
</dbReference>
<evidence type="ECO:0000313" key="4">
    <source>
        <dbReference type="Proteomes" id="UP000192257"/>
    </source>
</evidence>
<dbReference type="EMBL" id="NBCO01000062">
    <property type="protein sequence ID" value="ORC83632.1"/>
    <property type="molecule type" value="Genomic_DNA"/>
</dbReference>
<keyword evidence="1" id="KW-0472">Membrane</keyword>